<keyword evidence="2" id="KW-1185">Reference proteome</keyword>
<dbReference type="OrthoDB" id="7390621at2"/>
<evidence type="ECO:0000313" key="1">
    <source>
        <dbReference type="EMBL" id="MXQ11513.1"/>
    </source>
</evidence>
<dbReference type="Pfam" id="PF16702">
    <property type="entry name" value="DUF5063"/>
    <property type="match status" value="1"/>
</dbReference>
<dbReference type="Gene3D" id="1.20.120.1550">
    <property type="entry name" value="Protein of unknown function DUF5063"/>
    <property type="match status" value="1"/>
</dbReference>
<dbReference type="EMBL" id="WURB01000005">
    <property type="protein sequence ID" value="MXQ11513.1"/>
    <property type="molecule type" value="Genomic_DNA"/>
</dbReference>
<dbReference type="InterPro" id="IPR038312">
    <property type="entry name" value="DUF5063_sf"/>
</dbReference>
<sequence>MSLLDRGESISDEALARALDALAAVYHDTPSGRPSDAEAEPPRDDYRLIRQHVGRIFPDLGLYATADPLEVPNEEALVGDAIDDISDIALDLKEILWRWQNLGADDAIWHFRFGYQTHWGRHLHGLRFYLHAKQF</sequence>
<dbReference type="RefSeq" id="WP_160884113.1">
    <property type="nucleotide sequence ID" value="NZ_WURB01000005.1"/>
</dbReference>
<proteinExistence type="predicted"/>
<dbReference type="InterPro" id="IPR032025">
    <property type="entry name" value="DUF5063"/>
</dbReference>
<gene>
    <name evidence="1" type="ORF">GR328_08590</name>
</gene>
<reference evidence="1 2" key="1">
    <citation type="submission" date="2019-12" db="EMBL/GenBank/DDBJ databases">
        <authorList>
            <person name="Yuan C.-G."/>
        </authorList>
    </citation>
    <scope>NUCLEOTIDE SEQUENCE [LARGE SCALE GENOMIC DNA]</scope>
    <source>
        <strain evidence="1 2">KCTC 23863</strain>
    </source>
</reference>
<accession>A0A7X3MQS2</accession>
<name>A0A7X3MQS2_9HYPH</name>
<evidence type="ECO:0000313" key="2">
    <source>
        <dbReference type="Proteomes" id="UP000436483"/>
    </source>
</evidence>
<dbReference type="AlphaFoldDB" id="A0A7X3MQS2"/>
<protein>
    <submittedName>
        <fullName evidence="1">DUF5063 domain-containing protein</fullName>
    </submittedName>
</protein>
<comment type="caution">
    <text evidence="1">The sequence shown here is derived from an EMBL/GenBank/DDBJ whole genome shotgun (WGS) entry which is preliminary data.</text>
</comment>
<dbReference type="Proteomes" id="UP000436483">
    <property type="component" value="Unassembled WGS sequence"/>
</dbReference>
<reference evidence="1 2" key="2">
    <citation type="submission" date="2020-01" db="EMBL/GenBank/DDBJ databases">
        <title>Microvirga sp. nov., an arsenate reduction bacterium isolated from Tibet hotspring sediments.</title>
        <authorList>
            <person name="Xian W.-D."/>
            <person name="Li W.-J."/>
        </authorList>
    </citation>
    <scope>NUCLEOTIDE SEQUENCE [LARGE SCALE GENOMIC DNA]</scope>
    <source>
        <strain evidence="1 2">KCTC 23863</strain>
    </source>
</reference>
<organism evidence="1 2">
    <name type="scientific">Microvirga makkahensis</name>
    <dbReference type="NCBI Taxonomy" id="1128670"/>
    <lineage>
        <taxon>Bacteria</taxon>
        <taxon>Pseudomonadati</taxon>
        <taxon>Pseudomonadota</taxon>
        <taxon>Alphaproteobacteria</taxon>
        <taxon>Hyphomicrobiales</taxon>
        <taxon>Methylobacteriaceae</taxon>
        <taxon>Microvirga</taxon>
    </lineage>
</organism>